<evidence type="ECO:0000256" key="1">
    <source>
        <dbReference type="SAM" id="MobiDB-lite"/>
    </source>
</evidence>
<feature type="signal peptide" evidence="2">
    <location>
        <begin position="1"/>
        <end position="18"/>
    </location>
</feature>
<feature type="region of interest" description="Disordered" evidence="1">
    <location>
        <begin position="58"/>
        <end position="99"/>
    </location>
</feature>
<comment type="caution">
    <text evidence="3">The sequence shown here is derived from an EMBL/GenBank/DDBJ whole genome shotgun (WGS) entry which is preliminary data.</text>
</comment>
<dbReference type="EMBL" id="CAJNOR010000006">
    <property type="protein sequence ID" value="CAF0747233.1"/>
    <property type="molecule type" value="Genomic_DNA"/>
</dbReference>
<keyword evidence="5" id="KW-1185">Reference proteome</keyword>
<feature type="chain" id="PRO_5036409099" evidence="2">
    <location>
        <begin position="19"/>
        <end position="111"/>
    </location>
</feature>
<name>A0A813P0G9_ADIRI</name>
<feature type="compositionally biased region" description="Basic residues" evidence="1">
    <location>
        <begin position="63"/>
        <end position="83"/>
    </location>
</feature>
<evidence type="ECO:0000313" key="4">
    <source>
        <dbReference type="EMBL" id="CAF0909131.1"/>
    </source>
</evidence>
<dbReference type="Proteomes" id="UP000663852">
    <property type="component" value="Unassembled WGS sequence"/>
</dbReference>
<dbReference type="EMBL" id="CAJNOJ010000035">
    <property type="protein sequence ID" value="CAF0909131.1"/>
    <property type="molecule type" value="Genomic_DNA"/>
</dbReference>
<evidence type="ECO:0000313" key="5">
    <source>
        <dbReference type="Proteomes" id="UP000663828"/>
    </source>
</evidence>
<keyword evidence="2" id="KW-0732">Signal</keyword>
<sequence length="111" mass="12859">MKTEIIFTALMFITIVLSVKSRPMYDRESDIKTLRNYFVESPSYSDLLALLVNSKTLSDKQKEHHHTTGHRTKQATTGKHHLVSHPTRPIGRRTRLSSSYGRKSHWDTFFG</sequence>
<proteinExistence type="predicted"/>
<dbReference type="OrthoDB" id="10055673at2759"/>
<organism evidence="3 5">
    <name type="scientific">Adineta ricciae</name>
    <name type="common">Rotifer</name>
    <dbReference type="NCBI Taxonomy" id="249248"/>
    <lineage>
        <taxon>Eukaryota</taxon>
        <taxon>Metazoa</taxon>
        <taxon>Spiralia</taxon>
        <taxon>Gnathifera</taxon>
        <taxon>Rotifera</taxon>
        <taxon>Eurotatoria</taxon>
        <taxon>Bdelloidea</taxon>
        <taxon>Adinetida</taxon>
        <taxon>Adinetidae</taxon>
        <taxon>Adineta</taxon>
    </lineage>
</organism>
<evidence type="ECO:0000313" key="3">
    <source>
        <dbReference type="EMBL" id="CAF0747233.1"/>
    </source>
</evidence>
<gene>
    <name evidence="4" type="ORF">EDS130_LOCUS10180</name>
    <name evidence="3" type="ORF">XAT740_LOCUS226</name>
</gene>
<dbReference type="AlphaFoldDB" id="A0A813P0G9"/>
<reference evidence="3" key="1">
    <citation type="submission" date="2021-02" db="EMBL/GenBank/DDBJ databases">
        <authorList>
            <person name="Nowell W R."/>
        </authorList>
    </citation>
    <scope>NUCLEOTIDE SEQUENCE</scope>
</reference>
<protein>
    <submittedName>
        <fullName evidence="3">Uncharacterized protein</fullName>
    </submittedName>
</protein>
<evidence type="ECO:0000256" key="2">
    <source>
        <dbReference type="SAM" id="SignalP"/>
    </source>
</evidence>
<accession>A0A813P0G9</accession>
<dbReference type="Proteomes" id="UP000663828">
    <property type="component" value="Unassembled WGS sequence"/>
</dbReference>